<dbReference type="Pfam" id="PF05739">
    <property type="entry name" value="SNARE"/>
    <property type="match status" value="1"/>
</dbReference>
<keyword evidence="3 6" id="KW-0812">Transmembrane</keyword>
<evidence type="ECO:0000256" key="2">
    <source>
        <dbReference type="ARBA" id="ARBA00022448"/>
    </source>
</evidence>
<name>A0A484BGZ1_DRONA</name>
<feature type="domain" description="T-SNARE coiled-coil homology" evidence="7">
    <location>
        <begin position="141"/>
        <end position="203"/>
    </location>
</feature>
<organism evidence="8 9">
    <name type="scientific">Drosophila navojoa</name>
    <name type="common">Fruit fly</name>
    <dbReference type="NCBI Taxonomy" id="7232"/>
    <lineage>
        <taxon>Eukaryota</taxon>
        <taxon>Metazoa</taxon>
        <taxon>Ecdysozoa</taxon>
        <taxon>Arthropoda</taxon>
        <taxon>Hexapoda</taxon>
        <taxon>Insecta</taxon>
        <taxon>Pterygota</taxon>
        <taxon>Neoptera</taxon>
        <taxon>Endopterygota</taxon>
        <taxon>Diptera</taxon>
        <taxon>Brachycera</taxon>
        <taxon>Muscomorpha</taxon>
        <taxon>Ephydroidea</taxon>
        <taxon>Drosophilidae</taxon>
        <taxon>Drosophila</taxon>
    </lineage>
</organism>
<gene>
    <name evidence="8" type="ORF">AWZ03_005456</name>
</gene>
<dbReference type="PANTHER" id="PTHR12791">
    <property type="entry name" value="GOLGI SNARE BET1-RELATED"/>
    <property type="match status" value="1"/>
</dbReference>
<proteinExistence type="predicted"/>
<evidence type="ECO:0000256" key="6">
    <source>
        <dbReference type="SAM" id="Phobius"/>
    </source>
</evidence>
<dbReference type="PROSITE" id="PS50192">
    <property type="entry name" value="T_SNARE"/>
    <property type="match status" value="1"/>
</dbReference>
<evidence type="ECO:0000256" key="5">
    <source>
        <dbReference type="ARBA" id="ARBA00023136"/>
    </source>
</evidence>
<dbReference type="SMART" id="SM00397">
    <property type="entry name" value="t_SNARE"/>
    <property type="match status" value="1"/>
</dbReference>
<accession>A0A484BGZ1</accession>
<evidence type="ECO:0000256" key="4">
    <source>
        <dbReference type="ARBA" id="ARBA00022989"/>
    </source>
</evidence>
<evidence type="ECO:0000313" key="8">
    <source>
        <dbReference type="EMBL" id="TDG48039.1"/>
    </source>
</evidence>
<dbReference type="Proteomes" id="UP000295192">
    <property type="component" value="Unassembled WGS sequence"/>
</dbReference>
<reference evidence="8 9" key="1">
    <citation type="journal article" date="2019" name="J. Hered.">
        <title>An Improved Genome Assembly for Drosophila navojoa, the Basal Species in the mojavensis Cluster.</title>
        <authorList>
            <person name="Vanderlinde T."/>
            <person name="Dupim E.G."/>
            <person name="Nazario-Yepiz N.O."/>
            <person name="Carvalho A.B."/>
        </authorList>
    </citation>
    <scope>NUCLEOTIDE SEQUENCE [LARGE SCALE GENOMIC DNA]</scope>
    <source>
        <strain evidence="8">Navoj_Jal97</strain>
        <tissue evidence="8">Whole organism</tissue>
    </source>
</reference>
<evidence type="ECO:0000313" key="9">
    <source>
        <dbReference type="Proteomes" id="UP000295192"/>
    </source>
</evidence>
<keyword evidence="4 6" id="KW-1133">Transmembrane helix</keyword>
<evidence type="ECO:0000259" key="7">
    <source>
        <dbReference type="PROSITE" id="PS50192"/>
    </source>
</evidence>
<dbReference type="EMBL" id="LSRL02000036">
    <property type="protein sequence ID" value="TDG48039.1"/>
    <property type="molecule type" value="Genomic_DNA"/>
</dbReference>
<dbReference type="AlphaFoldDB" id="A0A484BGZ1"/>
<dbReference type="GO" id="GO:0005794">
    <property type="term" value="C:Golgi apparatus"/>
    <property type="evidence" value="ECO:0007669"/>
    <property type="project" value="UniProtKB-ARBA"/>
</dbReference>
<dbReference type="Gene3D" id="1.20.5.110">
    <property type="match status" value="1"/>
</dbReference>
<dbReference type="OrthoDB" id="428895at2759"/>
<comment type="subcellular location">
    <subcellularLocation>
        <location evidence="1">Membrane</location>
        <topology evidence="1">Single-pass membrane protein</topology>
    </subcellularLocation>
</comment>
<dbReference type="GO" id="GO:0016020">
    <property type="term" value="C:membrane"/>
    <property type="evidence" value="ECO:0007669"/>
    <property type="project" value="UniProtKB-SubCell"/>
</dbReference>
<dbReference type="CDD" id="cd15852">
    <property type="entry name" value="SNARE_Syntaxin8"/>
    <property type="match status" value="1"/>
</dbReference>
<feature type="transmembrane region" description="Helical" evidence="6">
    <location>
        <begin position="210"/>
        <end position="228"/>
    </location>
</feature>
<evidence type="ECO:0000256" key="3">
    <source>
        <dbReference type="ARBA" id="ARBA00022692"/>
    </source>
</evidence>
<keyword evidence="9" id="KW-1185">Reference proteome</keyword>
<keyword evidence="2" id="KW-0813">Transport</keyword>
<dbReference type="STRING" id="7232.A0A484BGZ1"/>
<dbReference type="OMA" id="SAWQDQD"/>
<sequence>MSLVDHDSWDIEFEGCERLRHQLLGLLHKRRQLGGAVADPEYAKLTNSIDVSREQLAKDMKHLKVVLDNAITWESCSEHELQQRRINFDKLNSDLRSIDATINSDSARPSTSSTSVWQQMGTTAAAAAPPSDIASLKLTQAAILEQQDRGLEALSATLSRQRQLATQVYEEVDDQHNILDNLANTMDRVEAGVQRETRTIGQVTRRDSTWGYWLVIIMLFVAILIVVLV</sequence>
<dbReference type="KEGG" id="dnv:108651918"/>
<comment type="caution">
    <text evidence="8">The sequence shown here is derived from an EMBL/GenBank/DDBJ whole genome shotgun (WGS) entry which is preliminary data.</text>
</comment>
<dbReference type="InterPro" id="IPR000727">
    <property type="entry name" value="T_SNARE_dom"/>
</dbReference>
<evidence type="ECO:0000256" key="1">
    <source>
        <dbReference type="ARBA" id="ARBA00004167"/>
    </source>
</evidence>
<dbReference type="SUPFAM" id="SSF58038">
    <property type="entry name" value="SNARE fusion complex"/>
    <property type="match status" value="1"/>
</dbReference>
<dbReference type="InterPro" id="IPR041875">
    <property type="entry name" value="Syntaxin-8_SNARE"/>
</dbReference>
<protein>
    <recommendedName>
        <fullName evidence="7">t-SNARE coiled-coil homology domain-containing protein</fullName>
    </recommendedName>
</protein>
<keyword evidence="5 6" id="KW-0472">Membrane</keyword>